<organism evidence="1 2">
    <name type="scientific">Seminavis robusta</name>
    <dbReference type="NCBI Taxonomy" id="568900"/>
    <lineage>
        <taxon>Eukaryota</taxon>
        <taxon>Sar</taxon>
        <taxon>Stramenopiles</taxon>
        <taxon>Ochrophyta</taxon>
        <taxon>Bacillariophyta</taxon>
        <taxon>Bacillariophyceae</taxon>
        <taxon>Bacillariophycidae</taxon>
        <taxon>Naviculales</taxon>
        <taxon>Naviculaceae</taxon>
        <taxon>Seminavis</taxon>
    </lineage>
</organism>
<protein>
    <submittedName>
        <fullName evidence="1">Uncharacterized protein</fullName>
    </submittedName>
</protein>
<keyword evidence="2" id="KW-1185">Reference proteome</keyword>
<reference evidence="1" key="1">
    <citation type="submission" date="2020-06" db="EMBL/GenBank/DDBJ databases">
        <authorList>
            <consortium name="Plant Systems Biology data submission"/>
        </authorList>
    </citation>
    <scope>NUCLEOTIDE SEQUENCE</scope>
    <source>
        <strain evidence="1">D6</strain>
    </source>
</reference>
<gene>
    <name evidence="1" type="ORF">SEMRO_295_G110370.1</name>
</gene>
<accession>A0A9N8H9W1</accession>
<dbReference type="Proteomes" id="UP001153069">
    <property type="component" value="Unassembled WGS sequence"/>
</dbReference>
<dbReference type="EMBL" id="CAICTM010000294">
    <property type="protein sequence ID" value="CAB9507158.1"/>
    <property type="molecule type" value="Genomic_DNA"/>
</dbReference>
<evidence type="ECO:0000313" key="1">
    <source>
        <dbReference type="EMBL" id="CAB9507158.1"/>
    </source>
</evidence>
<name>A0A9N8H9W1_9STRA</name>
<sequence length="141" mass="16453">MRRLHKKPTNSDDSDSIVSHTSFGIYQDELNLAICHFTSVAESDFPPDESSGDDDDHPMTEEDWYRLCRDWRTAKQRRREEESGNVPGYRYRIRPEDVMTMESRMSTTYQSQFTHVDFLPLGAMIEEDDDTVAETDDEGDF</sequence>
<comment type="caution">
    <text evidence="1">The sequence shown here is derived from an EMBL/GenBank/DDBJ whole genome shotgun (WGS) entry which is preliminary data.</text>
</comment>
<evidence type="ECO:0000313" key="2">
    <source>
        <dbReference type="Proteomes" id="UP001153069"/>
    </source>
</evidence>
<proteinExistence type="predicted"/>
<dbReference type="AlphaFoldDB" id="A0A9N8H9W1"/>